<dbReference type="RefSeq" id="WP_157130681.1">
    <property type="nucleotide sequence ID" value="NZ_CAJTCQ010000005.1"/>
</dbReference>
<dbReference type="AlphaFoldDB" id="A0AA92L738"/>
<gene>
    <name evidence="2" type="ORF">I5Q82_03410</name>
</gene>
<dbReference type="Proteomes" id="UP000596035">
    <property type="component" value="Chromosome"/>
</dbReference>
<organism evidence="2 3">
    <name type="scientific">Acutalibacter muris</name>
    <dbReference type="NCBI Taxonomy" id="1796620"/>
    <lineage>
        <taxon>Bacteria</taxon>
        <taxon>Bacillati</taxon>
        <taxon>Bacillota</taxon>
        <taxon>Clostridia</taxon>
        <taxon>Eubacteriales</taxon>
        <taxon>Acutalibacteraceae</taxon>
        <taxon>Acutalibacter</taxon>
    </lineage>
</organism>
<protein>
    <submittedName>
        <fullName evidence="2">Uncharacterized protein</fullName>
    </submittedName>
</protein>
<feature type="compositionally biased region" description="Basic and acidic residues" evidence="1">
    <location>
        <begin position="26"/>
        <end position="40"/>
    </location>
</feature>
<reference evidence="2 3" key="1">
    <citation type="submission" date="2020-11" db="EMBL/GenBank/DDBJ databases">
        <title>Closed and high quality bacterial genomes of the OMM12 community.</title>
        <authorList>
            <person name="Marbouty M."/>
            <person name="Lamy-Besnier Q."/>
            <person name="Debarbieux L."/>
            <person name="Koszul R."/>
        </authorList>
    </citation>
    <scope>NUCLEOTIDE SEQUENCE [LARGE SCALE GENOMIC DNA]</scope>
    <source>
        <strain evidence="2 3">KB18</strain>
    </source>
</reference>
<accession>A0AA92L738</accession>
<name>A0AA92L738_9FIRM</name>
<evidence type="ECO:0000256" key="1">
    <source>
        <dbReference type="SAM" id="MobiDB-lite"/>
    </source>
</evidence>
<sequence length="53" mass="6142">MPNFTSNKVDRAYESFMKQVPGFQRDPPEAETIRKDMERNNKKKGGSKNGKPR</sequence>
<dbReference type="EMBL" id="CP065321">
    <property type="protein sequence ID" value="QQR30760.1"/>
    <property type="molecule type" value="Genomic_DNA"/>
</dbReference>
<feature type="compositionally biased region" description="Basic residues" evidence="1">
    <location>
        <begin position="41"/>
        <end position="53"/>
    </location>
</feature>
<evidence type="ECO:0000313" key="2">
    <source>
        <dbReference type="EMBL" id="QQR30760.1"/>
    </source>
</evidence>
<evidence type="ECO:0000313" key="3">
    <source>
        <dbReference type="Proteomes" id="UP000596035"/>
    </source>
</evidence>
<feature type="region of interest" description="Disordered" evidence="1">
    <location>
        <begin position="16"/>
        <end position="53"/>
    </location>
</feature>
<proteinExistence type="predicted"/>